<comment type="caution">
    <text evidence="2">The sequence shown here is derived from an EMBL/GenBank/DDBJ whole genome shotgun (WGS) entry which is preliminary data.</text>
</comment>
<evidence type="ECO:0000313" key="3">
    <source>
        <dbReference type="Proteomes" id="UP001178507"/>
    </source>
</evidence>
<organism evidence="2 3">
    <name type="scientific">Effrenium voratum</name>
    <dbReference type="NCBI Taxonomy" id="2562239"/>
    <lineage>
        <taxon>Eukaryota</taxon>
        <taxon>Sar</taxon>
        <taxon>Alveolata</taxon>
        <taxon>Dinophyceae</taxon>
        <taxon>Suessiales</taxon>
        <taxon>Symbiodiniaceae</taxon>
        <taxon>Effrenium</taxon>
    </lineage>
</organism>
<accession>A0AA36I1S9</accession>
<dbReference type="Proteomes" id="UP001178507">
    <property type="component" value="Unassembled WGS sequence"/>
</dbReference>
<dbReference type="EMBL" id="CAUJNA010000602">
    <property type="protein sequence ID" value="CAJ1379161.1"/>
    <property type="molecule type" value="Genomic_DNA"/>
</dbReference>
<evidence type="ECO:0000256" key="1">
    <source>
        <dbReference type="SAM" id="MobiDB-lite"/>
    </source>
</evidence>
<feature type="region of interest" description="Disordered" evidence="1">
    <location>
        <begin position="142"/>
        <end position="161"/>
    </location>
</feature>
<dbReference type="AlphaFoldDB" id="A0AA36I1S9"/>
<sequence length="161" mass="18103">MREERAFVPSARPPLPREARVRRSRQSSSRRCDSAPPGDAGGGETPAREAAFETWRRVLSRLDFGAGGHGSVRVSEFAEFRPLAGEREAYGRPANKRDLGHRCYHCRRPFSLLGAELVAELQGGPTQRYHPECWRPSRRRAPLRRRHTTDEGAPFATARGT</sequence>
<evidence type="ECO:0000313" key="2">
    <source>
        <dbReference type="EMBL" id="CAJ1379161.1"/>
    </source>
</evidence>
<feature type="region of interest" description="Disordered" evidence="1">
    <location>
        <begin position="1"/>
        <end position="48"/>
    </location>
</feature>
<name>A0AA36I1S9_9DINO</name>
<keyword evidence="3" id="KW-1185">Reference proteome</keyword>
<protein>
    <submittedName>
        <fullName evidence="2">Uncharacterized protein</fullName>
    </submittedName>
</protein>
<gene>
    <name evidence="2" type="ORF">EVOR1521_LOCUS7489</name>
</gene>
<reference evidence="2" key="1">
    <citation type="submission" date="2023-08" db="EMBL/GenBank/DDBJ databases">
        <authorList>
            <person name="Chen Y."/>
            <person name="Shah S."/>
            <person name="Dougan E. K."/>
            <person name="Thang M."/>
            <person name="Chan C."/>
        </authorList>
    </citation>
    <scope>NUCLEOTIDE SEQUENCE</scope>
</reference>
<proteinExistence type="predicted"/>